<accession>A0A9N9AIX6</accession>
<feature type="region of interest" description="Disordered" evidence="4">
    <location>
        <begin position="1"/>
        <end position="71"/>
    </location>
</feature>
<evidence type="ECO:0000313" key="7">
    <source>
        <dbReference type="Proteomes" id="UP000789739"/>
    </source>
</evidence>
<dbReference type="FunFam" id="2.130.10.10:FF:001211">
    <property type="entry name" value="CBN-PRP-4 protein"/>
    <property type="match status" value="1"/>
</dbReference>
<dbReference type="Pfam" id="PF08799">
    <property type="entry name" value="PRP4"/>
    <property type="match status" value="1"/>
</dbReference>
<dbReference type="Pfam" id="PF00400">
    <property type="entry name" value="WD40"/>
    <property type="match status" value="5"/>
</dbReference>
<dbReference type="PANTHER" id="PTHR19846">
    <property type="entry name" value="WD40 REPEAT PROTEIN"/>
    <property type="match status" value="1"/>
</dbReference>
<dbReference type="GO" id="GO:0046540">
    <property type="term" value="C:U4/U6 x U5 tri-snRNP complex"/>
    <property type="evidence" value="ECO:0007669"/>
    <property type="project" value="TreeGrafter"/>
</dbReference>
<dbReference type="InterPro" id="IPR036285">
    <property type="entry name" value="PRP4-like_sf"/>
</dbReference>
<dbReference type="GO" id="GO:0000398">
    <property type="term" value="P:mRNA splicing, via spliceosome"/>
    <property type="evidence" value="ECO:0007669"/>
    <property type="project" value="TreeGrafter"/>
</dbReference>
<dbReference type="PANTHER" id="PTHR19846:SF0">
    <property type="entry name" value="PRE-MRNA PROCESSING FACTOR 4"/>
    <property type="match status" value="1"/>
</dbReference>
<dbReference type="AlphaFoldDB" id="A0A9N9AIX6"/>
<dbReference type="InterPro" id="IPR001680">
    <property type="entry name" value="WD40_rpt"/>
</dbReference>
<dbReference type="Gene3D" id="4.10.280.110">
    <property type="entry name" value="Pre-mRNA processing factor 4 domain"/>
    <property type="match status" value="1"/>
</dbReference>
<evidence type="ECO:0000313" key="6">
    <source>
        <dbReference type="EMBL" id="CAG8531915.1"/>
    </source>
</evidence>
<dbReference type="PRINTS" id="PR00320">
    <property type="entry name" value="GPROTEINBRPT"/>
</dbReference>
<proteinExistence type="predicted"/>
<feature type="repeat" description="WD" evidence="3">
    <location>
        <begin position="247"/>
        <end position="296"/>
    </location>
</feature>
<dbReference type="Gene3D" id="2.130.10.10">
    <property type="entry name" value="YVTN repeat-like/Quinoprotein amine dehydrogenase"/>
    <property type="match status" value="3"/>
</dbReference>
<dbReference type="PROSITE" id="PS00678">
    <property type="entry name" value="WD_REPEATS_1"/>
    <property type="match status" value="2"/>
</dbReference>
<dbReference type="OrthoDB" id="540662at2759"/>
<evidence type="ECO:0000259" key="5">
    <source>
        <dbReference type="SMART" id="SM00500"/>
    </source>
</evidence>
<feature type="repeat" description="WD" evidence="3">
    <location>
        <begin position="297"/>
        <end position="338"/>
    </location>
</feature>
<feature type="repeat" description="WD" evidence="3">
    <location>
        <begin position="381"/>
        <end position="422"/>
    </location>
</feature>
<dbReference type="InterPro" id="IPR019775">
    <property type="entry name" value="WD40_repeat_CS"/>
</dbReference>
<evidence type="ECO:0000256" key="2">
    <source>
        <dbReference type="ARBA" id="ARBA00022737"/>
    </source>
</evidence>
<reference evidence="6" key="1">
    <citation type="submission" date="2021-06" db="EMBL/GenBank/DDBJ databases">
        <authorList>
            <person name="Kallberg Y."/>
            <person name="Tangrot J."/>
            <person name="Rosling A."/>
        </authorList>
    </citation>
    <scope>NUCLEOTIDE SEQUENCE</scope>
    <source>
        <strain evidence="6">BR232B</strain>
    </source>
</reference>
<sequence length="516" mass="57598">MATPMEVDKQKKSSDSSGIQAKPRIHFGSLEETERQRKKSLTAEESSGVSLEDLTENTEYELSESSKKVRDDHQAILDEFERKKRARTLAVPTDDGRVRTRLKELGEPQCLFGEGPGDRRDRLRYLLSKLEGTEVIQDDESSPSESEEEKEEEFYTLGTQELLEARRWIARYSLPRARDRLRDQRIDYEVPLPQLKSSYTNFSSQIGDDRPTSQCVFSPNNQIVATGSWSGLCRLWKVPSCEGIISFRGHTDRVGGIAWNPESTLSLSPSVVNLASGGADGFIYLWSLDKDTPIDALQGHMARIAKIDFHPSGRFIGSASFDATWRLWDVETTAELLLQEGHSREIYAIKFQNDGALVATGGLDAIGRVWDLRTGRSTMVLEGHVKDILGVDFSPNGYQVATGSADNSVRIWDIRTLRCVYVIPAHKSLCSDVKFFHASSLSQSLQYTPSSNNNGARPTLSGLYLVTGGYDGLVNIWSADDWQLLKSLAGHDGKVMAVDISGGMSLMMVRYWMMFG</sequence>
<protein>
    <submittedName>
        <fullName evidence="6">7852_t:CDS:1</fullName>
    </submittedName>
</protein>
<evidence type="ECO:0000256" key="3">
    <source>
        <dbReference type="PROSITE-ProRule" id="PRU00221"/>
    </source>
</evidence>
<keyword evidence="2" id="KW-0677">Repeat</keyword>
<dbReference type="InterPro" id="IPR020472">
    <property type="entry name" value="WD40_PAC1"/>
</dbReference>
<dbReference type="Proteomes" id="UP000789739">
    <property type="component" value="Unassembled WGS sequence"/>
</dbReference>
<feature type="domain" description="Pre-mRNA processing factor 4 (PRP4)-like" evidence="5">
    <location>
        <begin position="93"/>
        <end position="142"/>
    </location>
</feature>
<comment type="caution">
    <text evidence="6">The sequence shown here is derived from an EMBL/GenBank/DDBJ whole genome shotgun (WGS) entry which is preliminary data.</text>
</comment>
<dbReference type="EMBL" id="CAJVPI010000414">
    <property type="protein sequence ID" value="CAG8531915.1"/>
    <property type="molecule type" value="Genomic_DNA"/>
</dbReference>
<dbReference type="SMART" id="SM00500">
    <property type="entry name" value="SFM"/>
    <property type="match status" value="1"/>
</dbReference>
<dbReference type="GO" id="GO:0030621">
    <property type="term" value="F:U4 snRNA binding"/>
    <property type="evidence" value="ECO:0007669"/>
    <property type="project" value="TreeGrafter"/>
</dbReference>
<dbReference type="InterPro" id="IPR014906">
    <property type="entry name" value="PRP4-like"/>
</dbReference>
<dbReference type="InterPro" id="IPR036322">
    <property type="entry name" value="WD40_repeat_dom_sf"/>
</dbReference>
<dbReference type="SUPFAM" id="SSF50978">
    <property type="entry name" value="WD40 repeat-like"/>
    <property type="match status" value="1"/>
</dbReference>
<evidence type="ECO:0000256" key="4">
    <source>
        <dbReference type="SAM" id="MobiDB-lite"/>
    </source>
</evidence>
<dbReference type="SUPFAM" id="SSF158230">
    <property type="entry name" value="PRP4-like"/>
    <property type="match status" value="1"/>
</dbReference>
<feature type="compositionally biased region" description="Acidic residues" evidence="4">
    <location>
        <begin position="53"/>
        <end position="62"/>
    </location>
</feature>
<dbReference type="CDD" id="cd00200">
    <property type="entry name" value="WD40"/>
    <property type="match status" value="1"/>
</dbReference>
<dbReference type="GO" id="GO:0017070">
    <property type="term" value="F:U6 snRNA binding"/>
    <property type="evidence" value="ECO:0007669"/>
    <property type="project" value="TreeGrafter"/>
</dbReference>
<feature type="repeat" description="WD" evidence="3">
    <location>
        <begin position="339"/>
        <end position="380"/>
    </location>
</feature>
<name>A0A9N9AIX6_9GLOM</name>
<dbReference type="PROSITE" id="PS50082">
    <property type="entry name" value="WD_REPEATS_2"/>
    <property type="match status" value="4"/>
</dbReference>
<dbReference type="PROSITE" id="PS50294">
    <property type="entry name" value="WD_REPEATS_REGION"/>
    <property type="match status" value="3"/>
</dbReference>
<evidence type="ECO:0000256" key="1">
    <source>
        <dbReference type="ARBA" id="ARBA00022574"/>
    </source>
</evidence>
<gene>
    <name evidence="6" type="ORF">PBRASI_LOCUS4154</name>
</gene>
<feature type="compositionally biased region" description="Basic and acidic residues" evidence="4">
    <location>
        <begin position="1"/>
        <end position="14"/>
    </location>
</feature>
<dbReference type="InterPro" id="IPR015943">
    <property type="entry name" value="WD40/YVTN_repeat-like_dom_sf"/>
</dbReference>
<dbReference type="SMART" id="SM00320">
    <property type="entry name" value="WD40"/>
    <property type="match status" value="6"/>
</dbReference>
<keyword evidence="1 3" id="KW-0853">WD repeat</keyword>
<organism evidence="6 7">
    <name type="scientific">Paraglomus brasilianum</name>
    <dbReference type="NCBI Taxonomy" id="144538"/>
    <lineage>
        <taxon>Eukaryota</taxon>
        <taxon>Fungi</taxon>
        <taxon>Fungi incertae sedis</taxon>
        <taxon>Mucoromycota</taxon>
        <taxon>Glomeromycotina</taxon>
        <taxon>Glomeromycetes</taxon>
        <taxon>Paraglomerales</taxon>
        <taxon>Paraglomeraceae</taxon>
        <taxon>Paraglomus</taxon>
    </lineage>
</organism>
<keyword evidence="7" id="KW-1185">Reference proteome</keyword>